<dbReference type="CDD" id="cd03216">
    <property type="entry name" value="ABC_Carb_Monos_I"/>
    <property type="match status" value="1"/>
</dbReference>
<evidence type="ECO:0000259" key="5">
    <source>
        <dbReference type="PROSITE" id="PS50893"/>
    </source>
</evidence>
<dbReference type="SMART" id="SM00382">
    <property type="entry name" value="AAA"/>
    <property type="match status" value="2"/>
</dbReference>
<dbReference type="CDD" id="cd03215">
    <property type="entry name" value="ABC_Carb_Monos_II"/>
    <property type="match status" value="1"/>
</dbReference>
<proteinExistence type="predicted"/>
<dbReference type="InterPro" id="IPR003593">
    <property type="entry name" value="AAA+_ATPase"/>
</dbReference>
<evidence type="ECO:0000256" key="3">
    <source>
        <dbReference type="ARBA" id="ARBA00022741"/>
    </source>
</evidence>
<reference evidence="6" key="1">
    <citation type="submission" date="2020-02" db="EMBL/GenBank/DDBJ databases">
        <title>A new Streptomyces sp. for controlling soil-borne diseases.</title>
        <authorList>
            <person name="Li X."/>
            <person name="Tian Y."/>
            <person name="Gao K."/>
        </authorList>
    </citation>
    <scope>NUCLEOTIDE SEQUENCE [LARGE SCALE GENOMIC DNA]</scope>
    <source>
        <strain evidence="6">0250</strain>
    </source>
</reference>
<evidence type="ECO:0000313" key="6">
    <source>
        <dbReference type="EMBL" id="NEW72643.1"/>
    </source>
</evidence>
<comment type="caution">
    <text evidence="6">The sequence shown here is derived from an EMBL/GenBank/DDBJ whole genome shotgun (WGS) entry which is preliminary data.</text>
</comment>
<dbReference type="Gene3D" id="3.40.50.300">
    <property type="entry name" value="P-loop containing nucleotide triphosphate hydrolases"/>
    <property type="match status" value="2"/>
</dbReference>
<accession>A0A6G4AH25</accession>
<protein>
    <submittedName>
        <fullName evidence="6">Sugar ABC transporter ATP-binding protein</fullName>
    </submittedName>
</protein>
<dbReference type="EMBL" id="JAAIKT010000023">
    <property type="protein sequence ID" value="NEW72643.1"/>
    <property type="molecule type" value="Genomic_DNA"/>
</dbReference>
<dbReference type="SUPFAM" id="SSF52540">
    <property type="entry name" value="P-loop containing nucleoside triphosphate hydrolases"/>
    <property type="match status" value="2"/>
</dbReference>
<keyword evidence="2" id="KW-0677">Repeat</keyword>
<keyword evidence="3" id="KW-0547">Nucleotide-binding</keyword>
<dbReference type="PROSITE" id="PS50893">
    <property type="entry name" value="ABC_TRANSPORTER_2"/>
    <property type="match status" value="2"/>
</dbReference>
<dbReference type="AlphaFoldDB" id="A0A6G4AH25"/>
<evidence type="ECO:0000313" key="7">
    <source>
        <dbReference type="Proteomes" id="UP000476310"/>
    </source>
</evidence>
<evidence type="ECO:0000256" key="1">
    <source>
        <dbReference type="ARBA" id="ARBA00022448"/>
    </source>
</evidence>
<feature type="domain" description="ABC transporter" evidence="5">
    <location>
        <begin position="9"/>
        <end position="248"/>
    </location>
</feature>
<dbReference type="Pfam" id="PF00005">
    <property type="entry name" value="ABC_tran"/>
    <property type="match status" value="2"/>
</dbReference>
<dbReference type="GO" id="GO:0016887">
    <property type="term" value="F:ATP hydrolysis activity"/>
    <property type="evidence" value="ECO:0007669"/>
    <property type="project" value="InterPro"/>
</dbReference>
<keyword evidence="4 6" id="KW-0067">ATP-binding</keyword>
<evidence type="ECO:0000256" key="2">
    <source>
        <dbReference type="ARBA" id="ARBA00022737"/>
    </source>
</evidence>
<gene>
    <name evidence="6" type="ORF">G4H13_20100</name>
</gene>
<keyword evidence="7" id="KW-1185">Reference proteome</keyword>
<organism evidence="6 7">
    <name type="scientific">Streptomyces rhizosphaericus</name>
    <dbReference type="NCBI Taxonomy" id="114699"/>
    <lineage>
        <taxon>Bacteria</taxon>
        <taxon>Bacillati</taxon>
        <taxon>Actinomycetota</taxon>
        <taxon>Actinomycetes</taxon>
        <taxon>Kitasatosporales</taxon>
        <taxon>Streptomycetaceae</taxon>
        <taxon>Streptomyces</taxon>
        <taxon>Streptomyces violaceusniger group</taxon>
    </lineage>
</organism>
<dbReference type="PANTHER" id="PTHR43790">
    <property type="entry name" value="CARBOHYDRATE TRANSPORT ATP-BINDING PROTEIN MG119-RELATED"/>
    <property type="match status" value="1"/>
</dbReference>
<keyword evidence="1" id="KW-0813">Transport</keyword>
<dbReference type="PANTHER" id="PTHR43790:SF9">
    <property type="entry name" value="GALACTOFURANOSE TRANSPORTER ATP-BINDING PROTEIN YTFR"/>
    <property type="match status" value="1"/>
</dbReference>
<feature type="domain" description="ABC transporter" evidence="5">
    <location>
        <begin position="259"/>
        <end position="501"/>
    </location>
</feature>
<dbReference type="RefSeq" id="WP_037959807.1">
    <property type="nucleotide sequence ID" value="NZ_JAAIKT010000023.1"/>
</dbReference>
<dbReference type="InterPro" id="IPR027417">
    <property type="entry name" value="P-loop_NTPase"/>
</dbReference>
<evidence type="ECO:0000256" key="4">
    <source>
        <dbReference type="ARBA" id="ARBA00022840"/>
    </source>
</evidence>
<dbReference type="InterPro" id="IPR050107">
    <property type="entry name" value="ABC_carbohydrate_import_ATPase"/>
</dbReference>
<dbReference type="Proteomes" id="UP000476310">
    <property type="component" value="Unassembled WGS sequence"/>
</dbReference>
<dbReference type="GO" id="GO:0005524">
    <property type="term" value="F:ATP binding"/>
    <property type="evidence" value="ECO:0007669"/>
    <property type="project" value="UniProtKB-KW"/>
</dbReference>
<sequence>MTEPIGPVLTIRSLSKTFAGQTALNQVDLTLHAGEVHCLLGQNGSGKSTLIKILAGYHAPDPGSTATLNGAPLTLGSTAAARDSEIRFIHQDLGLVDELDVVDNLALGGRYAGRWWLSDRRERRAAHRLLLEYGVDIDPSAPLAAAGAGQHSMVAIVRAMARSEASPSLLVLDEPTASLPQHQTRQLFDLVRALKARGTAVLYVTHRLGEVFEIGDRVTVLRDGKDVATRTVGTLDTDQLVHLIIGRELTEFSPQAAPPRSDVVLDIAGMSGAEVRDFSAQVHAGEIVGLTGLVGSGYDQVLALAFGGRTARSGTVAVEGASVRPGRPDASIRAGLAYAPADRKRLSTIPDWSVKENVTLPRVPSARFGRWLGGRRERRETLPWTRRVGVVPDDPDRQLALLSGGNQQKTVLSRWLRLGARALLLDEPTAGIDTGAKASIYEALSSLAALGTSVVLSSSDADELCAVCDRVIIMRRGAIAAVLSGQDLTVARITSETIRDGHPAAHGGPS</sequence>
<name>A0A6G4AH25_9ACTN</name>
<dbReference type="InterPro" id="IPR003439">
    <property type="entry name" value="ABC_transporter-like_ATP-bd"/>
</dbReference>